<dbReference type="Pfam" id="PF13714">
    <property type="entry name" value="PEP_mutase"/>
    <property type="match status" value="1"/>
</dbReference>
<protein>
    <submittedName>
        <fullName evidence="2">Oxaloacetate decarboxylase</fullName>
        <ecNumber evidence="2">4.1.1.3</ecNumber>
    </submittedName>
</protein>
<evidence type="ECO:0000256" key="1">
    <source>
        <dbReference type="ARBA" id="ARBA00022723"/>
    </source>
</evidence>
<dbReference type="InterPro" id="IPR040442">
    <property type="entry name" value="Pyrv_kinase-like_dom_sf"/>
</dbReference>
<dbReference type="EC" id="4.1.1.3" evidence="2"/>
<evidence type="ECO:0000313" key="3">
    <source>
        <dbReference type="Proteomes" id="UP000032420"/>
    </source>
</evidence>
<dbReference type="EMBL" id="LM655252">
    <property type="protein sequence ID" value="CDZ16488.1"/>
    <property type="molecule type" value="Genomic_DNA"/>
</dbReference>
<accession>A0A078KEA5</accession>
<dbReference type="Gene3D" id="3.20.20.60">
    <property type="entry name" value="Phosphoenolpyruvate-binding domains"/>
    <property type="match status" value="1"/>
</dbReference>
<dbReference type="PATRIC" id="fig|1495769.3.peg.210"/>
<dbReference type="KEGG" id="eme:CEM_228"/>
<name>A0A078KEA5_9GAMM</name>
<dbReference type="PANTHER" id="PTHR42905">
    <property type="entry name" value="PHOSPHOENOLPYRUVATE CARBOXYLASE"/>
    <property type="match status" value="1"/>
</dbReference>
<keyword evidence="1" id="KW-0479">Metal-binding</keyword>
<evidence type="ECO:0000313" key="2">
    <source>
        <dbReference type="EMBL" id="CDZ16488.1"/>
    </source>
</evidence>
<dbReference type="GO" id="GO:0019629">
    <property type="term" value="P:propionate catabolic process, 2-methylcitrate cycle"/>
    <property type="evidence" value="ECO:0007669"/>
    <property type="project" value="TreeGrafter"/>
</dbReference>
<proteinExistence type="predicted"/>
<dbReference type="GO" id="GO:0046872">
    <property type="term" value="F:metal ion binding"/>
    <property type="evidence" value="ECO:0007669"/>
    <property type="project" value="UniProtKB-KW"/>
</dbReference>
<keyword evidence="2" id="KW-0456">Lyase</keyword>
<reference evidence="3" key="1">
    <citation type="submission" date="2014-07" db="EMBL/GenBank/DDBJ databases">
        <authorList>
            <person name="Santos-Garcia D."/>
        </authorList>
    </citation>
    <scope>NUCLEOTIDE SEQUENCE [LARGE SCALE GENOMIC DNA]</scope>
</reference>
<sequence>MVINLSNKLRKKFRKLLQSESCYDAASIFDPISSRMAFDLGFEVGIIGGSVISLQVLGAPDFTLISLSEFVEQVNRIGRLAQFPIIVDANHGYGNAINVMRTVNELERTGISALTIEDTLLPIQFNKKFNIIISIEEAFYKIYSAIKARTDTALYIIARININNLIYEDIIERIIAYQSAGADAICICGIKNINHLKKIFIYINIPIILLTYSNTKLSNLILLSKNGVKIIIKKHTVYLESIKAIYNYYIKQRNINKFYFKNIMNKYSILNKYCFWFFEYMSNFKLIK</sequence>
<gene>
    <name evidence="2" type="ORF">CEM_228</name>
</gene>
<dbReference type="OrthoDB" id="9771433at2"/>
<dbReference type="SUPFAM" id="SSF51621">
    <property type="entry name" value="Phosphoenolpyruvate/pyruvate domain"/>
    <property type="match status" value="1"/>
</dbReference>
<dbReference type="CDD" id="cd00377">
    <property type="entry name" value="ICL_PEPM"/>
    <property type="match status" value="1"/>
</dbReference>
<dbReference type="HOGENOM" id="CLU_027389_3_2_6"/>
<keyword evidence="3" id="KW-1185">Reference proteome</keyword>
<dbReference type="InterPro" id="IPR015813">
    <property type="entry name" value="Pyrv/PenolPyrv_kinase-like_dom"/>
</dbReference>
<dbReference type="STRING" id="1495769.CEM_228"/>
<organism evidence="2 3">
    <name type="scientific">Candidatus Johnevansia muelleri</name>
    <dbReference type="NCBI Taxonomy" id="1495769"/>
    <lineage>
        <taxon>Bacteria</taxon>
        <taxon>Pseudomonadati</taxon>
        <taxon>Pseudomonadota</taxon>
        <taxon>Gammaproteobacteria</taxon>
        <taxon>Candidatus Johnevansiales</taxon>
        <taxon>Candidatus Johnevansiaceae</taxon>
        <taxon>Candidatus Johnevansia</taxon>
    </lineage>
</organism>
<dbReference type="AlphaFoldDB" id="A0A078KEA5"/>
<dbReference type="InterPro" id="IPR039556">
    <property type="entry name" value="ICL/PEPM"/>
</dbReference>
<dbReference type="Proteomes" id="UP000032420">
    <property type="component" value="Chromosome I"/>
</dbReference>
<dbReference type="PANTHER" id="PTHR42905:SF3">
    <property type="entry name" value="OXALOACETATE DECARBOXYLASE"/>
    <property type="match status" value="1"/>
</dbReference>
<dbReference type="GO" id="GO:0046421">
    <property type="term" value="F:methylisocitrate lyase activity"/>
    <property type="evidence" value="ECO:0007669"/>
    <property type="project" value="TreeGrafter"/>
</dbReference>